<sequence length="231" mass="26737">MARLPRVVLAGYPLHIMVKGHNSQPIFTNDEEKRSYLEWLRDAAREYDLAIHAYVLMPNHVHILATPKNEVSASRVMQSVGRRYAQMFNHAHGTTGTVWEGRYRSCLVDPDAYFLLCQKFIEQNPLRAGLVQKPEDWHWSSYRHHVGAETIPWISDHPSYWALANTPFERQLTWQKAVLEIINKTEVEKVSSHLNFGWPLASDQLLKQLTPKINRPVVPRQAGRPKKVTNK</sequence>
<dbReference type="SUPFAM" id="SSF143422">
    <property type="entry name" value="Transposase IS200-like"/>
    <property type="match status" value="1"/>
</dbReference>
<dbReference type="InterPro" id="IPR002686">
    <property type="entry name" value="Transposase_17"/>
</dbReference>
<organism evidence="2 3">
    <name type="scientific">Polynucleobacter victoriensis</name>
    <dbReference type="NCBI Taxonomy" id="2049319"/>
    <lineage>
        <taxon>Bacteria</taxon>
        <taxon>Pseudomonadati</taxon>
        <taxon>Pseudomonadota</taxon>
        <taxon>Betaproteobacteria</taxon>
        <taxon>Burkholderiales</taxon>
        <taxon>Burkholderiaceae</taxon>
        <taxon>Polynucleobacter</taxon>
    </lineage>
</organism>
<evidence type="ECO:0000259" key="1">
    <source>
        <dbReference type="SMART" id="SM01321"/>
    </source>
</evidence>
<dbReference type="Pfam" id="PF01797">
    <property type="entry name" value="Y1_Tnp"/>
    <property type="match status" value="1"/>
</dbReference>
<dbReference type="GO" id="GO:0004803">
    <property type="term" value="F:transposase activity"/>
    <property type="evidence" value="ECO:0007669"/>
    <property type="project" value="InterPro"/>
</dbReference>
<dbReference type="GO" id="GO:0006313">
    <property type="term" value="P:DNA transposition"/>
    <property type="evidence" value="ECO:0007669"/>
    <property type="project" value="InterPro"/>
</dbReference>
<dbReference type="EMBL" id="FYEX01000001">
    <property type="protein sequence ID" value="SNC63175.1"/>
    <property type="molecule type" value="Genomic_DNA"/>
</dbReference>
<reference evidence="2 3" key="1">
    <citation type="submission" date="2017-06" db="EMBL/GenBank/DDBJ databases">
        <authorList>
            <person name="Kim H.J."/>
            <person name="Triplett B.A."/>
        </authorList>
    </citation>
    <scope>NUCLEOTIDE SEQUENCE [LARGE SCALE GENOMIC DNA]</scope>
    <source>
        <strain evidence="2 3">MWH-VicM1</strain>
    </source>
</reference>
<dbReference type="GO" id="GO:0003677">
    <property type="term" value="F:DNA binding"/>
    <property type="evidence" value="ECO:0007669"/>
    <property type="project" value="InterPro"/>
</dbReference>
<dbReference type="PANTHER" id="PTHR34322:SF2">
    <property type="entry name" value="TRANSPOSASE IS200-LIKE DOMAIN-CONTAINING PROTEIN"/>
    <property type="match status" value="1"/>
</dbReference>
<protein>
    <submittedName>
        <fullName evidence="2">Putative transposase</fullName>
    </submittedName>
</protein>
<evidence type="ECO:0000313" key="2">
    <source>
        <dbReference type="EMBL" id="SNC63175.1"/>
    </source>
</evidence>
<dbReference type="NCBIfam" id="NF047646">
    <property type="entry name" value="REP_Tyr_transpos"/>
    <property type="match status" value="1"/>
</dbReference>
<dbReference type="Gene3D" id="3.30.70.1290">
    <property type="entry name" value="Transposase IS200-like"/>
    <property type="match status" value="1"/>
</dbReference>
<name>A0A212TAZ8_9BURK</name>
<evidence type="ECO:0000313" key="3">
    <source>
        <dbReference type="Proteomes" id="UP000197215"/>
    </source>
</evidence>
<dbReference type="OrthoDB" id="9814067at2"/>
<gene>
    <name evidence="2" type="ORF">SAMN06295916_0826</name>
</gene>
<dbReference type="SMART" id="SM01321">
    <property type="entry name" value="Y1_Tnp"/>
    <property type="match status" value="1"/>
</dbReference>
<keyword evidence="3" id="KW-1185">Reference proteome</keyword>
<dbReference type="AlphaFoldDB" id="A0A212TAZ8"/>
<dbReference type="PANTHER" id="PTHR34322">
    <property type="entry name" value="TRANSPOSASE, Y1_TNP DOMAIN-CONTAINING"/>
    <property type="match status" value="1"/>
</dbReference>
<dbReference type="InterPro" id="IPR036515">
    <property type="entry name" value="Transposase_17_sf"/>
</dbReference>
<accession>A0A212TAZ8</accession>
<proteinExistence type="predicted"/>
<dbReference type="Proteomes" id="UP000197215">
    <property type="component" value="Unassembled WGS sequence"/>
</dbReference>
<feature type="domain" description="Transposase IS200-like" evidence="1">
    <location>
        <begin position="9"/>
        <end position="124"/>
    </location>
</feature>
<dbReference type="RefSeq" id="WP_088812695.1">
    <property type="nucleotide sequence ID" value="NZ_FYEX01000001.1"/>
</dbReference>